<dbReference type="RefSeq" id="WP_343854155.1">
    <property type="nucleotide sequence ID" value="NZ_BAAAFI010000046.1"/>
</dbReference>
<accession>A0ABN1N438</accession>
<keyword evidence="8" id="KW-1185">Reference proteome</keyword>
<feature type="transmembrane region" description="Helical" evidence="6">
    <location>
        <begin position="39"/>
        <end position="61"/>
    </location>
</feature>
<evidence type="ECO:0000313" key="7">
    <source>
        <dbReference type="EMBL" id="GAA0880669.1"/>
    </source>
</evidence>
<dbReference type="PRINTS" id="PR00173">
    <property type="entry name" value="EDTRNSPORT"/>
</dbReference>
<dbReference type="PANTHER" id="PTHR42865">
    <property type="entry name" value="PROTON/GLUTAMATE-ASPARTATE SYMPORTER"/>
    <property type="match status" value="1"/>
</dbReference>
<dbReference type="EMBL" id="BAAAFI010000046">
    <property type="protein sequence ID" value="GAA0880669.1"/>
    <property type="molecule type" value="Genomic_DNA"/>
</dbReference>
<sequence>MKVFFSNLLVKVFIAIVLGIVFGLYLPEWFNRIFATFNAFFGQFLSFAIPLIIMGLIMPAISDLGKGAGKMLLLTAAIAYGSTLFSGFMTYFTASGIFPGLLESHLQTASDIEESTLELTPYFTIAIPPVLDVMSALVLAFIIGLGLSFMEGTTLKSAVKDFQVIIMQLIESVIVPLLPLFILGIFASMSYSGQVFNILSVFLNIIGVIFLMHIGLLLLQYLIAGSIVKKNPIRLLATMMPAYFTALGTQSSAATIPVTLIQAEKNGVPEKVAGFVIPLCATIHLAGSIMKITACAMALMILEGQPIEFTMFAGFIFMLGIAMVAAPGVPGGAIMAAVGVLQAMLGFDEEMIGLMIALYIAMDSFGTACNVTGDGAIALVVNKLAPQDKNHEQSPRSSPSFNL</sequence>
<dbReference type="InterPro" id="IPR036458">
    <property type="entry name" value="Na:dicarbo_symporter_sf"/>
</dbReference>
<keyword evidence="5 6" id="KW-0472">Membrane</keyword>
<evidence type="ECO:0000313" key="8">
    <source>
        <dbReference type="Proteomes" id="UP001500469"/>
    </source>
</evidence>
<dbReference type="SUPFAM" id="SSF118215">
    <property type="entry name" value="Proton glutamate symport protein"/>
    <property type="match status" value="1"/>
</dbReference>
<keyword evidence="4 6" id="KW-1133">Transmembrane helix</keyword>
<dbReference type="Gene3D" id="1.10.3860.10">
    <property type="entry name" value="Sodium:dicarboxylate symporter"/>
    <property type="match status" value="1"/>
</dbReference>
<dbReference type="Proteomes" id="UP001500469">
    <property type="component" value="Unassembled WGS sequence"/>
</dbReference>
<evidence type="ECO:0000256" key="6">
    <source>
        <dbReference type="SAM" id="Phobius"/>
    </source>
</evidence>
<dbReference type="InterPro" id="IPR001991">
    <property type="entry name" value="Na-dicarboxylate_symporter"/>
</dbReference>
<feature type="transmembrane region" description="Helical" evidence="6">
    <location>
        <begin position="73"/>
        <end position="102"/>
    </location>
</feature>
<comment type="subcellular location">
    <subcellularLocation>
        <location evidence="1">Membrane</location>
        <topology evidence="1">Multi-pass membrane protein</topology>
    </subcellularLocation>
</comment>
<feature type="transmembrane region" description="Helical" evidence="6">
    <location>
        <begin position="122"/>
        <end position="150"/>
    </location>
</feature>
<keyword evidence="2" id="KW-0813">Transport</keyword>
<evidence type="ECO:0000256" key="2">
    <source>
        <dbReference type="ARBA" id="ARBA00022448"/>
    </source>
</evidence>
<feature type="transmembrane region" description="Helical" evidence="6">
    <location>
        <begin position="309"/>
        <end position="328"/>
    </location>
</feature>
<evidence type="ECO:0000256" key="4">
    <source>
        <dbReference type="ARBA" id="ARBA00022989"/>
    </source>
</evidence>
<evidence type="ECO:0000256" key="5">
    <source>
        <dbReference type="ARBA" id="ARBA00023136"/>
    </source>
</evidence>
<reference evidence="7 8" key="1">
    <citation type="journal article" date="2019" name="Int. J. Syst. Evol. Microbiol.">
        <title>The Global Catalogue of Microorganisms (GCM) 10K type strain sequencing project: providing services to taxonomists for standard genome sequencing and annotation.</title>
        <authorList>
            <consortium name="The Broad Institute Genomics Platform"/>
            <consortium name="The Broad Institute Genome Sequencing Center for Infectious Disease"/>
            <person name="Wu L."/>
            <person name="Ma J."/>
        </authorList>
    </citation>
    <scope>NUCLEOTIDE SEQUENCE [LARGE SCALE GENOMIC DNA]</scope>
    <source>
        <strain evidence="7 8">JCM 16112</strain>
    </source>
</reference>
<feature type="transmembrane region" description="Helical" evidence="6">
    <location>
        <begin position="276"/>
        <end position="302"/>
    </location>
</feature>
<comment type="caution">
    <text evidence="7">The sequence shown here is derived from an EMBL/GenBank/DDBJ whole genome shotgun (WGS) entry which is preliminary data.</text>
</comment>
<feature type="transmembrane region" description="Helical" evidence="6">
    <location>
        <begin position="7"/>
        <end position="27"/>
    </location>
</feature>
<feature type="transmembrane region" description="Helical" evidence="6">
    <location>
        <begin position="162"/>
        <end position="186"/>
    </location>
</feature>
<feature type="transmembrane region" description="Helical" evidence="6">
    <location>
        <begin position="235"/>
        <end position="256"/>
    </location>
</feature>
<gene>
    <name evidence="7" type="ORF">GCM10009119_36390</name>
</gene>
<dbReference type="PANTHER" id="PTHR42865:SF8">
    <property type="entry name" value="SERINE_THREONINE TRANSPORTER SSTT"/>
    <property type="match status" value="1"/>
</dbReference>
<organism evidence="7 8">
    <name type="scientific">Algoriphagus jejuensis</name>
    <dbReference type="NCBI Taxonomy" id="419934"/>
    <lineage>
        <taxon>Bacteria</taxon>
        <taxon>Pseudomonadati</taxon>
        <taxon>Bacteroidota</taxon>
        <taxon>Cytophagia</taxon>
        <taxon>Cytophagales</taxon>
        <taxon>Cyclobacteriaceae</taxon>
        <taxon>Algoriphagus</taxon>
    </lineage>
</organism>
<name>A0ABN1N438_9BACT</name>
<evidence type="ECO:0000256" key="3">
    <source>
        <dbReference type="ARBA" id="ARBA00022692"/>
    </source>
</evidence>
<evidence type="ECO:0000256" key="1">
    <source>
        <dbReference type="ARBA" id="ARBA00004141"/>
    </source>
</evidence>
<protein>
    <submittedName>
        <fullName evidence="7">Dicarboxylate/amino acid:cation symporter</fullName>
    </submittedName>
</protein>
<keyword evidence="3 6" id="KW-0812">Transmembrane</keyword>
<proteinExistence type="predicted"/>
<feature type="transmembrane region" description="Helical" evidence="6">
    <location>
        <begin position="198"/>
        <end position="223"/>
    </location>
</feature>
<dbReference type="Pfam" id="PF00375">
    <property type="entry name" value="SDF"/>
    <property type="match status" value="1"/>
</dbReference>